<feature type="transmembrane region" description="Helical" evidence="6">
    <location>
        <begin position="138"/>
        <end position="158"/>
    </location>
</feature>
<evidence type="ECO:0000256" key="2">
    <source>
        <dbReference type="ARBA" id="ARBA00009700"/>
    </source>
</evidence>
<name>A0A0N4ZUM9_PARTI</name>
<keyword evidence="3 6" id="KW-0812">Transmembrane</keyword>
<comment type="subcellular location">
    <subcellularLocation>
        <location evidence="1">Membrane</location>
        <topology evidence="1">Multi-pass membrane protein</topology>
    </subcellularLocation>
</comment>
<dbReference type="WBParaSite" id="PTRK_0001229200.1">
    <property type="protein sequence ID" value="PTRK_0001229200.1"/>
    <property type="gene ID" value="PTRK_0001229200"/>
</dbReference>
<evidence type="ECO:0000256" key="4">
    <source>
        <dbReference type="ARBA" id="ARBA00022989"/>
    </source>
</evidence>
<dbReference type="GO" id="GO:0016020">
    <property type="term" value="C:membrane"/>
    <property type="evidence" value="ECO:0007669"/>
    <property type="project" value="UniProtKB-SubCell"/>
</dbReference>
<keyword evidence="4 6" id="KW-1133">Transmembrane helix</keyword>
<dbReference type="Pfam" id="PF07851">
    <property type="entry name" value="TMEM120A-B"/>
    <property type="match status" value="1"/>
</dbReference>
<accession>A0A0N4ZUM9</accession>
<feature type="transmembrane region" description="Helical" evidence="6">
    <location>
        <begin position="223"/>
        <end position="241"/>
    </location>
</feature>
<reference evidence="8" key="1">
    <citation type="submission" date="2017-02" db="UniProtKB">
        <authorList>
            <consortium name="WormBaseParasite"/>
        </authorList>
    </citation>
    <scope>IDENTIFICATION</scope>
</reference>
<evidence type="ECO:0000256" key="5">
    <source>
        <dbReference type="ARBA" id="ARBA00023136"/>
    </source>
</evidence>
<comment type="similarity">
    <text evidence="2">Belongs to the TMEM120 family.</text>
</comment>
<evidence type="ECO:0000256" key="3">
    <source>
        <dbReference type="ARBA" id="ARBA00022692"/>
    </source>
</evidence>
<feature type="transmembrane region" description="Helical" evidence="6">
    <location>
        <begin position="307"/>
        <end position="328"/>
    </location>
</feature>
<proteinExistence type="inferred from homology"/>
<dbReference type="AlphaFoldDB" id="A0A0N4ZUM9"/>
<dbReference type="Proteomes" id="UP000038045">
    <property type="component" value="Unplaced"/>
</dbReference>
<sequence>MNKQVDEIFENWNFITKEHADVEIKHHKYINTLRELKKEQDECLKLTKSISKKIKEVNILKKNLKSSDLSKLSEVDSEKMTEVNEKLPEITSKLRIMENELPAEGNGWYLNLILGSNLKLKLLTGDERYDYKRQYEEFKINLSYIVIVMVIIALIFPFRAIDALLNFLLVWYYCTLTIREAILRVNGSHIKGWWLLHHYVSCVLCGVTLTWENSECYRDTRIYLLVLVLYVASVQIMQYSYQSGCLRRLHALGQRHCMDITVEGFVSWMFKGLQFLIPFLLVGYILQLLISYELFSLYNQDRCNGEWQIIASSFVFFTISIGNILTLAKVVYKKMKEPTNESKILKAKSKYRSKPLFHSE</sequence>
<keyword evidence="5 6" id="KW-0472">Membrane</keyword>
<feature type="transmembrane region" description="Helical" evidence="6">
    <location>
        <begin position="194"/>
        <end position="211"/>
    </location>
</feature>
<feature type="transmembrane region" description="Helical" evidence="6">
    <location>
        <begin position="275"/>
        <end position="295"/>
    </location>
</feature>
<evidence type="ECO:0000256" key="1">
    <source>
        <dbReference type="ARBA" id="ARBA00004141"/>
    </source>
</evidence>
<evidence type="ECO:0000256" key="6">
    <source>
        <dbReference type="SAM" id="Phobius"/>
    </source>
</evidence>
<dbReference type="InterPro" id="IPR012926">
    <property type="entry name" value="TMEM120A/B"/>
</dbReference>
<evidence type="ECO:0000313" key="8">
    <source>
        <dbReference type="WBParaSite" id="PTRK_0001229200.1"/>
    </source>
</evidence>
<dbReference type="PANTHER" id="PTHR21433:SF0">
    <property type="entry name" value="TRANSMEMBRANE PROTEIN 120 HOMOLOG"/>
    <property type="match status" value="1"/>
</dbReference>
<protein>
    <submittedName>
        <fullName evidence="8">Transmembrane protein 120 homolog</fullName>
    </submittedName>
</protein>
<evidence type="ECO:0000313" key="7">
    <source>
        <dbReference type="Proteomes" id="UP000038045"/>
    </source>
</evidence>
<keyword evidence="7" id="KW-1185">Reference proteome</keyword>
<organism evidence="7 8">
    <name type="scientific">Parastrongyloides trichosuri</name>
    <name type="common">Possum-specific nematode worm</name>
    <dbReference type="NCBI Taxonomy" id="131310"/>
    <lineage>
        <taxon>Eukaryota</taxon>
        <taxon>Metazoa</taxon>
        <taxon>Ecdysozoa</taxon>
        <taxon>Nematoda</taxon>
        <taxon>Chromadorea</taxon>
        <taxon>Rhabditida</taxon>
        <taxon>Tylenchina</taxon>
        <taxon>Panagrolaimomorpha</taxon>
        <taxon>Strongyloidoidea</taxon>
        <taxon>Strongyloididae</taxon>
        <taxon>Parastrongyloides</taxon>
    </lineage>
</organism>
<dbReference type="PANTHER" id="PTHR21433">
    <property type="entry name" value="TRANSMEMBRANE PROTEIN INDUCED BY TUMOR NECROSIS FACTOR ALPHA"/>
    <property type="match status" value="1"/>
</dbReference>